<organism evidence="2 3">
    <name type="scientific">Candidatus Terrybacteria bacterium RIFCSPHIGHO2_01_FULL_48_17</name>
    <dbReference type="NCBI Taxonomy" id="1802362"/>
    <lineage>
        <taxon>Bacteria</taxon>
        <taxon>Candidatus Terryibacteriota</taxon>
    </lineage>
</organism>
<evidence type="ECO:0000313" key="2">
    <source>
        <dbReference type="EMBL" id="OHA48553.1"/>
    </source>
</evidence>
<gene>
    <name evidence="2" type="ORF">A2806_00085</name>
</gene>
<evidence type="ECO:0000259" key="1">
    <source>
        <dbReference type="Pfam" id="PF13529"/>
    </source>
</evidence>
<protein>
    <recommendedName>
        <fullName evidence="1">Peptidase C39-like domain-containing protein</fullName>
    </recommendedName>
</protein>
<sequence length="266" mass="29727">MRFLPIIFFGSLGIAMVSAAILSVDRAGIIDIPSPIRFLHEQQQEVSLPEAQTYTPQTAFPAAGKQEDDAAQTIPRDTLPIEINLSVPFTSQAPHQNWEMPWQEYCEEASVLMAGHYFLGKNIPNANYADQELHRIQAFEEERLGYYKDTTAEETAMVLREFYGVANVVVEEASIERMRQAVAQGKLVLVPAAGRQLGNPYFTQPGPLYHMLVIKGYTKDGRFITNDPGTRRGENYLYNPEVILNAAHDWNDGDVEHGAKVMIVAG</sequence>
<comment type="caution">
    <text evidence="2">The sequence shown here is derived from an EMBL/GenBank/DDBJ whole genome shotgun (WGS) entry which is preliminary data.</text>
</comment>
<dbReference type="EMBL" id="MHSS01000005">
    <property type="protein sequence ID" value="OHA48553.1"/>
    <property type="molecule type" value="Genomic_DNA"/>
</dbReference>
<dbReference type="InterPro" id="IPR039564">
    <property type="entry name" value="Peptidase_C39-like"/>
</dbReference>
<evidence type="ECO:0000313" key="3">
    <source>
        <dbReference type="Proteomes" id="UP000177629"/>
    </source>
</evidence>
<dbReference type="STRING" id="1802362.A2806_00085"/>
<name>A0A1G2PJV5_9BACT</name>
<feature type="domain" description="Peptidase C39-like" evidence="1">
    <location>
        <begin position="85"/>
        <end position="228"/>
    </location>
</feature>
<reference evidence="2 3" key="1">
    <citation type="journal article" date="2016" name="Nat. Commun.">
        <title>Thousands of microbial genomes shed light on interconnected biogeochemical processes in an aquifer system.</title>
        <authorList>
            <person name="Anantharaman K."/>
            <person name="Brown C.T."/>
            <person name="Hug L.A."/>
            <person name="Sharon I."/>
            <person name="Castelle C.J."/>
            <person name="Probst A.J."/>
            <person name="Thomas B.C."/>
            <person name="Singh A."/>
            <person name="Wilkins M.J."/>
            <person name="Karaoz U."/>
            <person name="Brodie E.L."/>
            <person name="Williams K.H."/>
            <person name="Hubbard S.S."/>
            <person name="Banfield J.F."/>
        </authorList>
    </citation>
    <scope>NUCLEOTIDE SEQUENCE [LARGE SCALE GENOMIC DNA]</scope>
</reference>
<dbReference type="Pfam" id="PF13529">
    <property type="entry name" value="Peptidase_C39_2"/>
    <property type="match status" value="1"/>
</dbReference>
<dbReference type="Proteomes" id="UP000177629">
    <property type="component" value="Unassembled WGS sequence"/>
</dbReference>
<dbReference type="AlphaFoldDB" id="A0A1G2PJV5"/>
<dbReference type="Gene3D" id="3.90.70.10">
    <property type="entry name" value="Cysteine proteinases"/>
    <property type="match status" value="1"/>
</dbReference>
<proteinExistence type="predicted"/>
<accession>A0A1G2PJV5</accession>